<accession>A0A6M3IE25</accession>
<dbReference type="EMBL" id="MT141175">
    <property type="protein sequence ID" value="QJA55711.1"/>
    <property type="molecule type" value="Genomic_DNA"/>
</dbReference>
<protein>
    <submittedName>
        <fullName evidence="1">Uncharacterized protein</fullName>
    </submittedName>
</protein>
<reference evidence="1" key="1">
    <citation type="submission" date="2020-03" db="EMBL/GenBank/DDBJ databases">
        <title>The deep terrestrial virosphere.</title>
        <authorList>
            <person name="Holmfeldt K."/>
            <person name="Nilsson E."/>
            <person name="Simone D."/>
            <person name="Lopez-Fernandez M."/>
            <person name="Wu X."/>
            <person name="de Brujin I."/>
            <person name="Lundin D."/>
            <person name="Andersson A."/>
            <person name="Bertilsson S."/>
            <person name="Dopson M."/>
        </authorList>
    </citation>
    <scope>NUCLEOTIDE SEQUENCE</scope>
    <source>
        <strain evidence="1">MM415B02000</strain>
    </source>
</reference>
<dbReference type="AlphaFoldDB" id="A0A6M3IE25"/>
<name>A0A6M3IE25_9ZZZZ</name>
<evidence type="ECO:0000313" key="1">
    <source>
        <dbReference type="EMBL" id="QJA55711.1"/>
    </source>
</evidence>
<sequence length="916" mass="100590">MKKMMFEFSGFNSQPLKYTYSFMFVTLVILLILLAVWQHDVFGQVGDTTLIGEGEYDVSLGNGRHVRVIGDVDVYRDTVGVLKRGTWEVKDTTSGTYTMRIKEDLTVWASKNPAGFRIERNDKYVEFWLMTNVFRRFNATTLTKVHRGFRWTIADGSYYQLNAGRGGFKETIYAVGKRNTFNVFLNTNINRIGRAFERFQVLKLTAEDSTGRTLAISDSFIVRSDSTFFQAIVDTMGALFPITVDPSIMDSTLAAEAGYLRVDDATWLVARNATTAEIVGSPGFAGVQTSYIVMRYYTKHYYNIVSLGNIDSVYYRFYQIGKAITQAQNFLLVSSQHTELVVNQYTKFVGWQAANAYTGIKALGNIPSSVITADNQWYNIKFVNQAALDTVKAHNGDTLKLLLTGTIDSSGTAPIGHSSIYISSTAPPRLLIWYTEAPLTQTLVRGLNYDSLKVLLSDSVDYTAYDSLRVFKVVGSDTLPMTGFVKAFNVWLDTLSVDTRYVLKTRLYGADSLSTEKDTIRTAPAQPTISVWSVNHISLGVSVAKGIGNPDTIKISIKDSTRSDSMNHNLWLTLAGDTSTVQRFFTVAQWGSVTTTGWDSGDVGIYVARAQNLDSTAFSKTKVDSASTAPVLAPSAPIFSLPITMDSVYQLRLVPDDAANDSAGSQYAFLWSLPLDSAGKWLTSNGCASLSQTWKHEIDWRYTLINLRYANRQCAMFTVVRSVGDTVLRDTSFVVGSKYTRIPSPDSLVYTKWNAIAAWITSIVWGVSIDTGGAKLAVRDITRYPKRWHSTAGVLIDSLTDSSYASPILRKVVGDLVPGTENALQVMAKNVDSVTSGIDTTHINFVIPGVSGGGGGGSGDVTTAQLADSIAAHNSYSQLLGLDSNQVFIAVLDTSGGTPGGIVYRKLRELLGYIGF</sequence>
<organism evidence="1">
    <name type="scientific">viral metagenome</name>
    <dbReference type="NCBI Taxonomy" id="1070528"/>
    <lineage>
        <taxon>unclassified sequences</taxon>
        <taxon>metagenomes</taxon>
        <taxon>organismal metagenomes</taxon>
    </lineage>
</organism>
<proteinExistence type="predicted"/>
<gene>
    <name evidence="1" type="ORF">MM415B02000_0007</name>
</gene>